<evidence type="ECO:0000313" key="8">
    <source>
        <dbReference type="Proteomes" id="UP000678393"/>
    </source>
</evidence>
<dbReference type="GO" id="GO:0005525">
    <property type="term" value="F:GTP binding"/>
    <property type="evidence" value="ECO:0007669"/>
    <property type="project" value="UniProtKB-KW"/>
</dbReference>
<dbReference type="EMBL" id="CAJHNH020007312">
    <property type="protein sequence ID" value="CAG5134537.1"/>
    <property type="molecule type" value="Genomic_DNA"/>
</dbReference>
<proteinExistence type="inferred from homology"/>
<dbReference type="PANTHER" id="PTHR46693:SF1">
    <property type="entry name" value="ADP-RIBOSYLATION FACTOR-LIKE PROTEIN 15"/>
    <property type="match status" value="1"/>
</dbReference>
<dbReference type="InterPro" id="IPR042292">
    <property type="entry name" value="ARL15"/>
</dbReference>
<feature type="binding site" evidence="6">
    <location>
        <position position="65"/>
    </location>
    <ligand>
        <name>Mg(2+)</name>
        <dbReference type="ChEBI" id="CHEBI:18420"/>
    </ligand>
</feature>
<gene>
    <name evidence="7" type="ORF">CUNI_LOCUS20095</name>
</gene>
<dbReference type="InterPro" id="IPR006689">
    <property type="entry name" value="Small_GTPase_ARF/SAR"/>
</dbReference>
<dbReference type="GO" id="GO:0003924">
    <property type="term" value="F:GTPase activity"/>
    <property type="evidence" value="ECO:0007669"/>
    <property type="project" value="InterPro"/>
</dbReference>
<evidence type="ECO:0000256" key="2">
    <source>
        <dbReference type="ARBA" id="ARBA00022741"/>
    </source>
</evidence>
<comment type="similarity">
    <text evidence="1">Belongs to the small GTPase superfamily. Arf family.</text>
</comment>
<feature type="binding site" evidence="5">
    <location>
        <position position="87"/>
    </location>
    <ligand>
        <name>GTP</name>
        <dbReference type="ChEBI" id="CHEBI:37565"/>
    </ligand>
</feature>
<evidence type="ECO:0000256" key="4">
    <source>
        <dbReference type="ARBA" id="ARBA00072404"/>
    </source>
</evidence>
<feature type="binding site" evidence="5">
    <location>
        <begin position="41"/>
        <end position="48"/>
    </location>
    <ligand>
        <name>GTP</name>
        <dbReference type="ChEBI" id="CHEBI:37565"/>
    </ligand>
</feature>
<dbReference type="Gene3D" id="3.40.50.300">
    <property type="entry name" value="P-loop containing nucleotide triphosphate hydrolases"/>
    <property type="match status" value="1"/>
</dbReference>
<dbReference type="PRINTS" id="PR00328">
    <property type="entry name" value="SAR1GTPBP"/>
</dbReference>
<name>A0A8S3ZXV6_9EUPU</name>
<evidence type="ECO:0000256" key="1">
    <source>
        <dbReference type="ARBA" id="ARBA00010290"/>
    </source>
</evidence>
<dbReference type="FunFam" id="3.40.50.300:FF:000934">
    <property type="entry name" value="ADP-ribosylation factor-like 15 isoform X1"/>
    <property type="match status" value="1"/>
</dbReference>
<dbReference type="CDD" id="cd00878">
    <property type="entry name" value="Arf_Arl"/>
    <property type="match status" value="1"/>
</dbReference>
<dbReference type="PROSITE" id="PS51417">
    <property type="entry name" value="ARF"/>
    <property type="match status" value="1"/>
</dbReference>
<dbReference type="Pfam" id="PF00025">
    <property type="entry name" value="Arf"/>
    <property type="match status" value="1"/>
</dbReference>
<evidence type="ECO:0000256" key="6">
    <source>
        <dbReference type="PIRSR" id="PIRSR606689-2"/>
    </source>
</evidence>
<dbReference type="OrthoDB" id="414781at2759"/>
<reference evidence="7" key="1">
    <citation type="submission" date="2021-04" db="EMBL/GenBank/DDBJ databases">
        <authorList>
            <consortium name="Molecular Ecology Group"/>
        </authorList>
    </citation>
    <scope>NUCLEOTIDE SEQUENCE</scope>
</reference>
<keyword evidence="6" id="KW-0479">Metal-binding</keyword>
<dbReference type="SMART" id="SM00178">
    <property type="entry name" value="SAR"/>
    <property type="match status" value="1"/>
</dbReference>
<dbReference type="SMART" id="SM00177">
    <property type="entry name" value="ARF"/>
    <property type="match status" value="1"/>
</dbReference>
<keyword evidence="3 5" id="KW-0342">GTP-binding</keyword>
<dbReference type="Proteomes" id="UP000678393">
    <property type="component" value="Unassembled WGS sequence"/>
</dbReference>
<protein>
    <recommendedName>
        <fullName evidence="4">ADP-ribosylation factor-like protein 15</fullName>
    </recommendedName>
</protein>
<evidence type="ECO:0000256" key="3">
    <source>
        <dbReference type="ARBA" id="ARBA00023134"/>
    </source>
</evidence>
<keyword evidence="2 5" id="KW-0547">Nucleotide-binding</keyword>
<accession>A0A8S3ZXV6</accession>
<sequence>MCESLRILGALCRVGFYALYRRICCKGPSPVRPNFSVLCIGLENAGKSSVLATLSEDDLHKVEPTIGFSIKAILFDDCILEVKELGGGDKVCPYWERYYQVFQGIIFVIDSSSSDEKLHIAKTELYKAVSHHQLKSIPLLILANFQDKEGARSTEELTNYLEANTELKNRQWLLRGCSIQNKEALHQIFHEFNEILMKNLDDDIEQRKNSPQHGNRL</sequence>
<evidence type="ECO:0000256" key="5">
    <source>
        <dbReference type="PIRSR" id="PIRSR606689-1"/>
    </source>
</evidence>
<dbReference type="AlphaFoldDB" id="A0A8S3ZXV6"/>
<evidence type="ECO:0000313" key="7">
    <source>
        <dbReference type="EMBL" id="CAG5134537.1"/>
    </source>
</evidence>
<dbReference type="SUPFAM" id="SSF52540">
    <property type="entry name" value="P-loop containing nucleoside triphosphate hydrolases"/>
    <property type="match status" value="1"/>
</dbReference>
<comment type="caution">
    <text evidence="7">The sequence shown here is derived from an EMBL/GenBank/DDBJ whole genome shotgun (WGS) entry which is preliminary data.</text>
</comment>
<dbReference type="PANTHER" id="PTHR46693">
    <property type="entry name" value="ADP-RIBOSYLATION FACTOR-LIKE PROTEIN 15"/>
    <property type="match status" value="1"/>
</dbReference>
<keyword evidence="6" id="KW-0460">Magnesium</keyword>
<keyword evidence="8" id="KW-1185">Reference proteome</keyword>
<organism evidence="7 8">
    <name type="scientific">Candidula unifasciata</name>
    <dbReference type="NCBI Taxonomy" id="100452"/>
    <lineage>
        <taxon>Eukaryota</taxon>
        <taxon>Metazoa</taxon>
        <taxon>Spiralia</taxon>
        <taxon>Lophotrochozoa</taxon>
        <taxon>Mollusca</taxon>
        <taxon>Gastropoda</taxon>
        <taxon>Heterobranchia</taxon>
        <taxon>Euthyneura</taxon>
        <taxon>Panpulmonata</taxon>
        <taxon>Eupulmonata</taxon>
        <taxon>Stylommatophora</taxon>
        <taxon>Helicina</taxon>
        <taxon>Helicoidea</taxon>
        <taxon>Geomitridae</taxon>
        <taxon>Candidula</taxon>
    </lineage>
</organism>
<dbReference type="GO" id="GO:0046872">
    <property type="term" value="F:metal ion binding"/>
    <property type="evidence" value="ECO:0007669"/>
    <property type="project" value="UniProtKB-KW"/>
</dbReference>
<feature type="binding site" evidence="6">
    <location>
        <position position="48"/>
    </location>
    <ligand>
        <name>Mg(2+)</name>
        <dbReference type="ChEBI" id="CHEBI:18420"/>
    </ligand>
</feature>
<dbReference type="InterPro" id="IPR027417">
    <property type="entry name" value="P-loop_NTPase"/>
</dbReference>
<feature type="binding site" evidence="5">
    <location>
        <begin position="144"/>
        <end position="147"/>
    </location>
    <ligand>
        <name>GTP</name>
        <dbReference type="ChEBI" id="CHEBI:37565"/>
    </ligand>
</feature>